<dbReference type="AlphaFoldDB" id="A0A520LLN4"/>
<proteinExistence type="predicted"/>
<feature type="transmembrane region" description="Helical" evidence="1">
    <location>
        <begin position="130"/>
        <end position="148"/>
    </location>
</feature>
<dbReference type="Proteomes" id="UP000318148">
    <property type="component" value="Unassembled WGS sequence"/>
</dbReference>
<dbReference type="EMBL" id="SHBO01000026">
    <property type="protein sequence ID" value="RZO06427.1"/>
    <property type="molecule type" value="Genomic_DNA"/>
</dbReference>
<keyword evidence="1" id="KW-0812">Transmembrane</keyword>
<reference evidence="2 3" key="1">
    <citation type="submission" date="2019-02" db="EMBL/GenBank/DDBJ databases">
        <title>Prokaryotic population dynamics and viral predation in marine succession experiment using metagenomics: the confinement effect.</title>
        <authorList>
            <person name="Haro-Moreno J.M."/>
            <person name="Rodriguez-Valera F."/>
            <person name="Lopez-Perez M."/>
        </authorList>
    </citation>
    <scope>NUCLEOTIDE SEQUENCE [LARGE SCALE GENOMIC DNA]</scope>
    <source>
        <strain evidence="2">MED-G169</strain>
    </source>
</reference>
<feature type="transmembrane region" description="Helical" evidence="1">
    <location>
        <begin position="65"/>
        <end position="88"/>
    </location>
</feature>
<sequence>MRAKFISNIFPKTIDNNYRGNAVALILFIPITVVTIARSLIHIFAEDGGAQSIATIPLNSYGPEASQAVITFVALWGLSQILLAFVYMITIFRYKSLIPLMYLLIFVEYLGRHFIITFNPIQTLGTAPGATVNLIMAPIALILMLMAIPKKAT</sequence>
<keyword evidence="1" id="KW-1133">Transmembrane helix</keyword>
<feature type="transmembrane region" description="Helical" evidence="1">
    <location>
        <begin position="21"/>
        <end position="45"/>
    </location>
</feature>
<keyword evidence="1" id="KW-0472">Membrane</keyword>
<evidence type="ECO:0000313" key="3">
    <source>
        <dbReference type="Proteomes" id="UP000318148"/>
    </source>
</evidence>
<feature type="transmembrane region" description="Helical" evidence="1">
    <location>
        <begin position="100"/>
        <end position="118"/>
    </location>
</feature>
<evidence type="ECO:0000313" key="2">
    <source>
        <dbReference type="EMBL" id="RZO06427.1"/>
    </source>
</evidence>
<organism evidence="2 3">
    <name type="scientific">SAR92 clade bacterium</name>
    <dbReference type="NCBI Taxonomy" id="2315479"/>
    <lineage>
        <taxon>Bacteria</taxon>
        <taxon>Pseudomonadati</taxon>
        <taxon>Pseudomonadota</taxon>
        <taxon>Gammaproteobacteria</taxon>
        <taxon>Cellvibrionales</taxon>
        <taxon>Porticoccaceae</taxon>
        <taxon>SAR92 clade</taxon>
    </lineage>
</organism>
<evidence type="ECO:0000256" key="1">
    <source>
        <dbReference type="SAM" id="Phobius"/>
    </source>
</evidence>
<comment type="caution">
    <text evidence="2">The sequence shown here is derived from an EMBL/GenBank/DDBJ whole genome shotgun (WGS) entry which is preliminary data.</text>
</comment>
<name>A0A520LLN4_9GAMM</name>
<accession>A0A520LLN4</accession>
<gene>
    <name evidence="2" type="ORF">EVB02_02550</name>
</gene>
<protein>
    <submittedName>
        <fullName evidence="2">Uncharacterized protein</fullName>
    </submittedName>
</protein>